<name>A0A0E9V045_ANGAN</name>
<sequence length="54" mass="6286">MRFELRTLLDLGERRNRITSGALNIDVKRCYWSEKLVNLFTAATVPLTCCHMTQ</sequence>
<organism evidence="1">
    <name type="scientific">Anguilla anguilla</name>
    <name type="common">European freshwater eel</name>
    <name type="synonym">Muraena anguilla</name>
    <dbReference type="NCBI Taxonomy" id="7936"/>
    <lineage>
        <taxon>Eukaryota</taxon>
        <taxon>Metazoa</taxon>
        <taxon>Chordata</taxon>
        <taxon>Craniata</taxon>
        <taxon>Vertebrata</taxon>
        <taxon>Euteleostomi</taxon>
        <taxon>Actinopterygii</taxon>
        <taxon>Neopterygii</taxon>
        <taxon>Teleostei</taxon>
        <taxon>Anguilliformes</taxon>
        <taxon>Anguillidae</taxon>
        <taxon>Anguilla</taxon>
    </lineage>
</organism>
<reference evidence="1" key="2">
    <citation type="journal article" date="2015" name="Fish Shellfish Immunol.">
        <title>Early steps in the European eel (Anguilla anguilla)-Vibrio vulnificus interaction in the gills: Role of the RtxA13 toxin.</title>
        <authorList>
            <person name="Callol A."/>
            <person name="Pajuelo D."/>
            <person name="Ebbesson L."/>
            <person name="Teles M."/>
            <person name="MacKenzie S."/>
            <person name="Amaro C."/>
        </authorList>
    </citation>
    <scope>NUCLEOTIDE SEQUENCE</scope>
</reference>
<evidence type="ECO:0000313" key="1">
    <source>
        <dbReference type="EMBL" id="JAH71412.1"/>
    </source>
</evidence>
<protein>
    <submittedName>
        <fullName evidence="1">Uncharacterized protein</fullName>
    </submittedName>
</protein>
<accession>A0A0E9V045</accession>
<dbReference type="EMBL" id="GBXM01037165">
    <property type="protein sequence ID" value="JAH71412.1"/>
    <property type="molecule type" value="Transcribed_RNA"/>
</dbReference>
<proteinExistence type="predicted"/>
<dbReference type="AlphaFoldDB" id="A0A0E9V045"/>
<reference evidence="1" key="1">
    <citation type="submission" date="2014-11" db="EMBL/GenBank/DDBJ databases">
        <authorList>
            <person name="Amaro Gonzalez C."/>
        </authorList>
    </citation>
    <scope>NUCLEOTIDE SEQUENCE</scope>
</reference>